<dbReference type="AlphaFoldDB" id="A0A6A3DCM5"/>
<reference evidence="2 3" key="1">
    <citation type="submission" date="2018-08" db="EMBL/GenBank/DDBJ databases">
        <title>Genomic investigation of the strawberry pathogen Phytophthora fragariae indicates pathogenicity is determined by transcriptional variation in three key races.</title>
        <authorList>
            <person name="Adams T.M."/>
            <person name="Armitage A.D."/>
            <person name="Sobczyk M.K."/>
            <person name="Bates H.J."/>
            <person name="Dunwell J.M."/>
            <person name="Nellist C.F."/>
            <person name="Harrison R.J."/>
        </authorList>
    </citation>
    <scope>NUCLEOTIDE SEQUENCE [LARGE SCALE GENOMIC DNA]</scope>
    <source>
        <strain evidence="2 3">NOV-9</strain>
    </source>
</reference>
<evidence type="ECO:0000313" key="2">
    <source>
        <dbReference type="EMBL" id="KAE8918026.1"/>
    </source>
</evidence>
<feature type="region of interest" description="Disordered" evidence="1">
    <location>
        <begin position="1"/>
        <end position="44"/>
    </location>
</feature>
<protein>
    <submittedName>
        <fullName evidence="2">Uncharacterized protein</fullName>
    </submittedName>
</protein>
<dbReference type="Proteomes" id="UP000429523">
    <property type="component" value="Unassembled WGS sequence"/>
</dbReference>
<proteinExistence type="predicted"/>
<evidence type="ECO:0000256" key="1">
    <source>
        <dbReference type="SAM" id="MobiDB-lite"/>
    </source>
</evidence>
<comment type="caution">
    <text evidence="2">The sequence shown here is derived from an EMBL/GenBank/DDBJ whole genome shotgun (WGS) entry which is preliminary data.</text>
</comment>
<feature type="compositionally biased region" description="Polar residues" evidence="1">
    <location>
        <begin position="21"/>
        <end position="30"/>
    </location>
</feature>
<organism evidence="2 3">
    <name type="scientific">Phytophthora fragariae</name>
    <dbReference type="NCBI Taxonomy" id="53985"/>
    <lineage>
        <taxon>Eukaryota</taxon>
        <taxon>Sar</taxon>
        <taxon>Stramenopiles</taxon>
        <taxon>Oomycota</taxon>
        <taxon>Peronosporomycetes</taxon>
        <taxon>Peronosporales</taxon>
        <taxon>Peronosporaceae</taxon>
        <taxon>Phytophthora</taxon>
    </lineage>
</organism>
<gene>
    <name evidence="2" type="ORF">PF009_g31657</name>
</gene>
<evidence type="ECO:0000313" key="3">
    <source>
        <dbReference type="Proteomes" id="UP000429523"/>
    </source>
</evidence>
<dbReference type="EMBL" id="QXGF01006268">
    <property type="protein sequence ID" value="KAE8918026.1"/>
    <property type="molecule type" value="Genomic_DNA"/>
</dbReference>
<name>A0A6A3DCM5_9STRA</name>
<sequence length="212" mass="23661">MARRDRRRDADGLRLGPTDLATASTASSNAKPPPELQSLGPAPSSQRGAFYVVNTVAVEDRFKLWHQHQPTAWPASESASTASARRRYDPRQAHEVQIGHMGRLHLDLQHMLHDAAELLVLVLLRNDLVHPLAHELRRLLARDALTLLVAVALVVRPAEFQEEGDVLVLLASNFDEAEMFVTRAFPTLKFFKVDVDAVKDYDGGRTSDENEE</sequence>
<accession>A0A6A3DCM5</accession>